<organism evidence="2 3">
    <name type="scientific">Candidatus Parabacteroides intestinipullorum</name>
    <dbReference type="NCBI Taxonomy" id="2838723"/>
    <lineage>
        <taxon>Bacteria</taxon>
        <taxon>Pseudomonadati</taxon>
        <taxon>Bacteroidota</taxon>
        <taxon>Bacteroidia</taxon>
        <taxon>Bacteroidales</taxon>
        <taxon>Tannerellaceae</taxon>
        <taxon>Parabacteroides</taxon>
    </lineage>
</organism>
<feature type="domain" description="Cyclic nucleotide-binding" evidence="1">
    <location>
        <begin position="26"/>
        <end position="110"/>
    </location>
</feature>
<dbReference type="Proteomes" id="UP000886740">
    <property type="component" value="Unassembled WGS sequence"/>
</dbReference>
<comment type="caution">
    <text evidence="2">The sequence shown here is derived from an EMBL/GenBank/DDBJ whole genome shotgun (WGS) entry which is preliminary data.</text>
</comment>
<evidence type="ECO:0000259" key="1">
    <source>
        <dbReference type="Pfam" id="PF00027"/>
    </source>
</evidence>
<reference evidence="2" key="2">
    <citation type="submission" date="2021-04" db="EMBL/GenBank/DDBJ databases">
        <authorList>
            <person name="Gilroy R."/>
        </authorList>
    </citation>
    <scope>NUCLEOTIDE SEQUENCE</scope>
    <source>
        <strain evidence="2">ChiGjej6B6-14162</strain>
    </source>
</reference>
<dbReference type="InterPro" id="IPR000595">
    <property type="entry name" value="cNMP-bd_dom"/>
</dbReference>
<dbReference type="AlphaFoldDB" id="A0A9D1XA92"/>
<proteinExistence type="predicted"/>
<gene>
    <name evidence="2" type="ORF">H9977_10405</name>
</gene>
<sequence>MINDYYLSELDLSLLRDFVLSNGVRRTYGKGEYLVCQGERRPLVGLITDGLFRHTHTDALGRERTIGFSLPHEFVGEYTGCLCGREAMVGIQSLRRSEVYVVRYEALARQWESSMEWQRLGRLVAEQLFVMTYKRLLDSYCTTPEERYMDLMRHYPQLKELLPLREIASFIGVTPETVSKIRRKLLDGKIS</sequence>
<evidence type="ECO:0000313" key="3">
    <source>
        <dbReference type="Proteomes" id="UP000886740"/>
    </source>
</evidence>
<dbReference type="CDD" id="cd00038">
    <property type="entry name" value="CAP_ED"/>
    <property type="match status" value="1"/>
</dbReference>
<evidence type="ECO:0000313" key="2">
    <source>
        <dbReference type="EMBL" id="HIX75426.1"/>
    </source>
</evidence>
<protein>
    <submittedName>
        <fullName evidence="2">Crp/Fnr family transcriptional regulator</fullName>
    </submittedName>
</protein>
<reference evidence="2" key="1">
    <citation type="journal article" date="2021" name="PeerJ">
        <title>Extensive microbial diversity within the chicken gut microbiome revealed by metagenomics and culture.</title>
        <authorList>
            <person name="Gilroy R."/>
            <person name="Ravi A."/>
            <person name="Getino M."/>
            <person name="Pursley I."/>
            <person name="Horton D.L."/>
            <person name="Alikhan N.F."/>
            <person name="Baker D."/>
            <person name="Gharbi K."/>
            <person name="Hall N."/>
            <person name="Watson M."/>
            <person name="Adriaenssens E.M."/>
            <person name="Foster-Nyarko E."/>
            <person name="Jarju S."/>
            <person name="Secka A."/>
            <person name="Antonio M."/>
            <person name="Oren A."/>
            <person name="Chaudhuri R.R."/>
            <person name="La Ragione R."/>
            <person name="Hildebrand F."/>
            <person name="Pallen M.J."/>
        </authorList>
    </citation>
    <scope>NUCLEOTIDE SEQUENCE</scope>
    <source>
        <strain evidence="2">ChiGjej6B6-14162</strain>
    </source>
</reference>
<dbReference type="SUPFAM" id="SSF51206">
    <property type="entry name" value="cAMP-binding domain-like"/>
    <property type="match status" value="1"/>
</dbReference>
<dbReference type="Pfam" id="PF00027">
    <property type="entry name" value="cNMP_binding"/>
    <property type="match status" value="1"/>
</dbReference>
<dbReference type="InterPro" id="IPR014710">
    <property type="entry name" value="RmlC-like_jellyroll"/>
</dbReference>
<dbReference type="Gene3D" id="2.60.120.10">
    <property type="entry name" value="Jelly Rolls"/>
    <property type="match status" value="1"/>
</dbReference>
<name>A0A9D1XA92_9BACT</name>
<accession>A0A9D1XA92</accession>
<dbReference type="EMBL" id="DXEL01000071">
    <property type="protein sequence ID" value="HIX75426.1"/>
    <property type="molecule type" value="Genomic_DNA"/>
</dbReference>
<dbReference type="InterPro" id="IPR018490">
    <property type="entry name" value="cNMP-bd_dom_sf"/>
</dbReference>